<dbReference type="PANTHER" id="PTHR30069">
    <property type="entry name" value="TONB-DEPENDENT OUTER MEMBRANE RECEPTOR"/>
    <property type="match status" value="1"/>
</dbReference>
<dbReference type="InterPro" id="IPR037066">
    <property type="entry name" value="Plug_dom_sf"/>
</dbReference>
<evidence type="ECO:0000256" key="3">
    <source>
        <dbReference type="ARBA" id="ARBA00022452"/>
    </source>
</evidence>
<feature type="chain" id="PRO_5035856086" evidence="11">
    <location>
        <begin position="25"/>
        <end position="979"/>
    </location>
</feature>
<evidence type="ECO:0000256" key="7">
    <source>
        <dbReference type="ARBA" id="ARBA00023136"/>
    </source>
</evidence>
<keyword evidence="8 14" id="KW-0675">Receptor</keyword>
<dbReference type="KEGG" id="hcu:MUN79_10525"/>
<comment type="subcellular location">
    <subcellularLocation>
        <location evidence="1">Cell outer membrane</location>
        <topology evidence="1">Multi-pass membrane protein</topology>
    </subcellularLocation>
</comment>
<evidence type="ECO:0000256" key="2">
    <source>
        <dbReference type="ARBA" id="ARBA00022448"/>
    </source>
</evidence>
<keyword evidence="2" id="KW-0813">Transport</keyword>
<dbReference type="InterPro" id="IPR039426">
    <property type="entry name" value="TonB-dep_rcpt-like"/>
</dbReference>
<keyword evidence="9" id="KW-0998">Cell outer membrane</keyword>
<keyword evidence="4" id="KW-0812">Transmembrane</keyword>
<evidence type="ECO:0000256" key="9">
    <source>
        <dbReference type="ARBA" id="ARBA00023237"/>
    </source>
</evidence>
<dbReference type="InterPro" id="IPR036942">
    <property type="entry name" value="Beta-barrel_TonB_sf"/>
</dbReference>
<evidence type="ECO:0000256" key="10">
    <source>
        <dbReference type="RuleBase" id="RU003357"/>
    </source>
</evidence>
<dbReference type="RefSeq" id="WP_244677610.1">
    <property type="nucleotide sequence ID" value="NZ_CP095046.1"/>
</dbReference>
<dbReference type="InterPro" id="IPR012910">
    <property type="entry name" value="Plug_dom"/>
</dbReference>
<dbReference type="AlphaFoldDB" id="A0A8T9QDQ4"/>
<feature type="domain" description="TonB-dependent receptor-like beta-barrel" evidence="12">
    <location>
        <begin position="446"/>
        <end position="949"/>
    </location>
</feature>
<dbReference type="Pfam" id="PF07715">
    <property type="entry name" value="Plug"/>
    <property type="match status" value="1"/>
</dbReference>
<accession>A0A8T9QDQ4</accession>
<comment type="similarity">
    <text evidence="10">Belongs to the TonB-dependent receptor family.</text>
</comment>
<dbReference type="SUPFAM" id="SSF56935">
    <property type="entry name" value="Porins"/>
    <property type="match status" value="1"/>
</dbReference>
<dbReference type="Pfam" id="PF13715">
    <property type="entry name" value="CarbopepD_reg_2"/>
    <property type="match status" value="1"/>
</dbReference>
<dbReference type="InterPro" id="IPR008969">
    <property type="entry name" value="CarboxyPept-like_regulatory"/>
</dbReference>
<name>A0A8T9QDQ4_9BACT</name>
<dbReference type="GO" id="GO:0044718">
    <property type="term" value="P:siderophore transmembrane transport"/>
    <property type="evidence" value="ECO:0007669"/>
    <property type="project" value="TreeGrafter"/>
</dbReference>
<evidence type="ECO:0000256" key="11">
    <source>
        <dbReference type="SAM" id="SignalP"/>
    </source>
</evidence>
<evidence type="ECO:0000313" key="14">
    <source>
        <dbReference type="EMBL" id="UOQ74268.1"/>
    </source>
</evidence>
<dbReference type="GO" id="GO:0015344">
    <property type="term" value="F:siderophore uptake transmembrane transporter activity"/>
    <property type="evidence" value="ECO:0007669"/>
    <property type="project" value="TreeGrafter"/>
</dbReference>
<evidence type="ECO:0000259" key="13">
    <source>
        <dbReference type="Pfam" id="PF07715"/>
    </source>
</evidence>
<dbReference type="Proteomes" id="UP000831796">
    <property type="component" value="Chromosome"/>
</dbReference>
<evidence type="ECO:0000259" key="12">
    <source>
        <dbReference type="Pfam" id="PF00593"/>
    </source>
</evidence>
<organism evidence="14 15">
    <name type="scientific">Hymenobacter cellulosilyticus</name>
    <dbReference type="NCBI Taxonomy" id="2932248"/>
    <lineage>
        <taxon>Bacteria</taxon>
        <taxon>Pseudomonadati</taxon>
        <taxon>Bacteroidota</taxon>
        <taxon>Cytophagia</taxon>
        <taxon>Cytophagales</taxon>
        <taxon>Hymenobacteraceae</taxon>
        <taxon>Hymenobacter</taxon>
    </lineage>
</organism>
<evidence type="ECO:0000256" key="6">
    <source>
        <dbReference type="ARBA" id="ARBA00023077"/>
    </source>
</evidence>
<keyword evidence="7 10" id="KW-0472">Membrane</keyword>
<dbReference type="PANTHER" id="PTHR30069:SF29">
    <property type="entry name" value="HEMOGLOBIN AND HEMOGLOBIN-HAPTOGLOBIN-BINDING PROTEIN 1-RELATED"/>
    <property type="match status" value="1"/>
</dbReference>
<gene>
    <name evidence="14" type="ORF">MUN79_10525</name>
</gene>
<sequence>MRKIVTTSIVAPLLVVASIAPAYAQDDIIAISGVVRETGTNQPLPGVSISVKNGTAGVLSDADGKFALKSKLKFPFTLVFNMLGYDAKEVEIVSATSPLSVSMSSRAVLTNEVVVSASRVEESRLRSPVAIEKLDIRAIKETPAPSFYDALENVKGVQMTTSSLTFKVPNTRGFNIPNNFRFMQLVDGVDMQAATLGVPLGNAIGPTELDIASVEITPGAASALYGMNAINGMANLTTKSPFTYQGLSVYQKLGVNHVDGIDRDPSVLTETAVRWAQVLGASQRWAYKVNGSFLRGTDWLANTQIDQNPQNLSSANPRFAELSGEQNPAADLWNRYGDDNAGNVAIQIPYNGRTETFNVRRTGYYERDLTNPIVRNAKVDASLHYKLTDKLELSYGYRYGLMDGVFQRGNKIQLDGVTVQNHKVELKGQDFTARAYMLIEDTGDSYNLNPLALNLDLQNGATSTTNVTGTGTGWGDKFRTALLSQLNAGASLPDAMQQARVAADAGRAVPGTAAFNELKSQIVKTNNWDSGVNVKGAPVPGGAALTQRSHTYHTEAIWNLGQRIRFADVLLGADSRLYEVIPDGNNFVDFSKPLAERTQAGGQNQYYKKVGGFVQASRELINNRLKLTASLRADYNPEFSPKLNPRVAAVYTLAAKHNFRASYQNGWRFPSLFEALSFVNNGNVRRVGGLARVNEGLNYLDNSYTLASISTFNAAVNQAVAADNSSSTTDQKRTRAALANRDLLQVGNLPTEQPEQINAYEVGYRSVLFDNRISVDADAYYNVYSGFLGQVEVSVPKNAAGEQVQVGTDDAVLAALTSNRGARQDRYRVYTNALNKYHSYGSTLGLTYNFFQKFTVGGNVSYNDIRANEQSDIFVTGFNTPKWATNLNFGNREVVRNLGFNVVWRRQSSFLWESPLANGQVPAYQTVDAQVNVRIPAVKATIKVGGANLLNNRYIQYAAGPTIGGLYYVALTFDNTVIR</sequence>
<dbReference type="Gene3D" id="2.40.170.20">
    <property type="entry name" value="TonB-dependent receptor, beta-barrel domain"/>
    <property type="match status" value="1"/>
</dbReference>
<keyword evidence="6 10" id="KW-0798">TonB box</keyword>
<dbReference type="Pfam" id="PF00593">
    <property type="entry name" value="TonB_dep_Rec_b-barrel"/>
    <property type="match status" value="1"/>
</dbReference>
<protein>
    <submittedName>
        <fullName evidence="14">TonB-dependent receptor</fullName>
    </submittedName>
</protein>
<dbReference type="EMBL" id="CP095046">
    <property type="protein sequence ID" value="UOQ74268.1"/>
    <property type="molecule type" value="Genomic_DNA"/>
</dbReference>
<dbReference type="SUPFAM" id="SSF49464">
    <property type="entry name" value="Carboxypeptidase regulatory domain-like"/>
    <property type="match status" value="1"/>
</dbReference>
<evidence type="ECO:0000256" key="4">
    <source>
        <dbReference type="ARBA" id="ARBA00022692"/>
    </source>
</evidence>
<reference evidence="14" key="1">
    <citation type="submission" date="2022-04" db="EMBL/GenBank/DDBJ databases">
        <title>Hymenobacter sp. isolated from the air.</title>
        <authorList>
            <person name="Won M."/>
            <person name="Lee C.-M."/>
            <person name="Woen H.-Y."/>
            <person name="Kwon S.-W."/>
        </authorList>
    </citation>
    <scope>NUCLEOTIDE SEQUENCE</scope>
    <source>
        <strain evidence="14">5116S-3</strain>
    </source>
</reference>
<dbReference type="InterPro" id="IPR000531">
    <property type="entry name" value="Beta-barrel_TonB"/>
</dbReference>
<dbReference type="Gene3D" id="2.60.40.1120">
    <property type="entry name" value="Carboxypeptidase-like, regulatory domain"/>
    <property type="match status" value="1"/>
</dbReference>
<evidence type="ECO:0000256" key="1">
    <source>
        <dbReference type="ARBA" id="ARBA00004571"/>
    </source>
</evidence>
<dbReference type="Gene3D" id="2.170.130.10">
    <property type="entry name" value="TonB-dependent receptor, plug domain"/>
    <property type="match status" value="1"/>
</dbReference>
<dbReference type="GO" id="GO:0009279">
    <property type="term" value="C:cell outer membrane"/>
    <property type="evidence" value="ECO:0007669"/>
    <property type="project" value="UniProtKB-SubCell"/>
</dbReference>
<feature type="signal peptide" evidence="11">
    <location>
        <begin position="1"/>
        <end position="24"/>
    </location>
</feature>
<keyword evidence="5 11" id="KW-0732">Signal</keyword>
<evidence type="ECO:0000256" key="8">
    <source>
        <dbReference type="ARBA" id="ARBA00023170"/>
    </source>
</evidence>
<feature type="domain" description="TonB-dependent receptor plug" evidence="13">
    <location>
        <begin position="126"/>
        <end position="232"/>
    </location>
</feature>
<keyword evidence="3" id="KW-1134">Transmembrane beta strand</keyword>
<proteinExistence type="inferred from homology"/>
<evidence type="ECO:0000313" key="15">
    <source>
        <dbReference type="Proteomes" id="UP000831796"/>
    </source>
</evidence>
<keyword evidence="15" id="KW-1185">Reference proteome</keyword>
<evidence type="ECO:0000256" key="5">
    <source>
        <dbReference type="ARBA" id="ARBA00022729"/>
    </source>
</evidence>